<evidence type="ECO:0000256" key="3">
    <source>
        <dbReference type="ARBA" id="ARBA00022525"/>
    </source>
</evidence>
<dbReference type="InterPro" id="IPR038498">
    <property type="entry name" value="OspF/SpvC_sf"/>
</dbReference>
<reference evidence="6 7" key="1">
    <citation type="submission" date="2019-07" db="EMBL/GenBank/DDBJ databases">
        <title>Shewanella sp. YLB-06 whole genomic sequence.</title>
        <authorList>
            <person name="Yu L."/>
        </authorList>
    </citation>
    <scope>NUCLEOTIDE SEQUENCE [LARGE SCALE GENOMIC DNA]</scope>
    <source>
        <strain evidence="6 7">YLB-06</strain>
    </source>
</reference>
<evidence type="ECO:0000313" key="6">
    <source>
        <dbReference type="EMBL" id="QDO84201.1"/>
    </source>
</evidence>
<keyword evidence="4" id="KW-0843">Virulence</keyword>
<evidence type="ECO:0000256" key="2">
    <source>
        <dbReference type="ARBA" id="ARBA00009168"/>
    </source>
</evidence>
<sequence>MTLYRRYLTYIKPISDLNRCPPESRVAVGAQITLYVKADKELGYASEELKKVKDFLGEIELTLGQNVISPGVKPESDVSAATWNFISYRNENRSDREGTSSHLLFEEPFYQIISD</sequence>
<keyword evidence="7" id="KW-1185">Reference proteome</keyword>
<comment type="similarity">
    <text evidence="2">Belongs to the phosphothreonine lyase family.</text>
</comment>
<evidence type="ECO:0000256" key="4">
    <source>
        <dbReference type="ARBA" id="ARBA00023026"/>
    </source>
</evidence>
<name>A0ABX5X4M9_9GAMM</name>
<comment type="subcellular location">
    <subcellularLocation>
        <location evidence="1">Secreted</location>
    </subcellularLocation>
</comment>
<keyword evidence="5" id="KW-0456">Lyase</keyword>
<dbReference type="Proteomes" id="UP000315947">
    <property type="component" value="Chromosome"/>
</dbReference>
<accession>A0ABX5X4M9</accession>
<evidence type="ECO:0000256" key="5">
    <source>
        <dbReference type="ARBA" id="ARBA00023239"/>
    </source>
</evidence>
<dbReference type="Gene3D" id="3.30.2430.10">
    <property type="entry name" value="phosphothreonine lyase"/>
    <property type="match status" value="1"/>
</dbReference>
<protein>
    <submittedName>
        <fullName evidence="6">Uncharacterized protein</fullName>
    </submittedName>
</protein>
<dbReference type="RefSeq" id="WP_144046564.1">
    <property type="nucleotide sequence ID" value="NZ_CP041614.1"/>
</dbReference>
<evidence type="ECO:0000313" key="7">
    <source>
        <dbReference type="Proteomes" id="UP000315947"/>
    </source>
</evidence>
<dbReference type="Pfam" id="PF03536">
    <property type="entry name" value="VRP3"/>
    <property type="match status" value="1"/>
</dbReference>
<gene>
    <name evidence="6" type="ORF">FM037_14365</name>
</gene>
<proteinExistence type="inferred from homology"/>
<organism evidence="6 7">
    <name type="scientific">Shewanella psychropiezotolerans</name>
    <dbReference type="NCBI Taxonomy" id="2593655"/>
    <lineage>
        <taxon>Bacteria</taxon>
        <taxon>Pseudomonadati</taxon>
        <taxon>Pseudomonadota</taxon>
        <taxon>Gammaproteobacteria</taxon>
        <taxon>Alteromonadales</taxon>
        <taxon>Shewanellaceae</taxon>
        <taxon>Shewanella</taxon>
    </lineage>
</organism>
<dbReference type="EMBL" id="CP041614">
    <property type="protein sequence ID" value="QDO84201.1"/>
    <property type="molecule type" value="Genomic_DNA"/>
</dbReference>
<dbReference type="InterPro" id="IPR003519">
    <property type="entry name" value="OspF/SpvC"/>
</dbReference>
<keyword evidence="3" id="KW-0964">Secreted</keyword>
<evidence type="ECO:0000256" key="1">
    <source>
        <dbReference type="ARBA" id="ARBA00004613"/>
    </source>
</evidence>